<sequence length="61" mass="7830">MKRKFRIRKILNKNKGIRFRKCRVDKRKRIHHHKRWMRFRLSTLHLPRRGIDVHVSEKQRF</sequence>
<gene>
    <name evidence="3" type="ORF">BECKSD772D_GA0070982_101118</name>
    <name evidence="2" type="ORF">BECKSD772E_GA0070983_101023</name>
    <name evidence="1" type="ORF">BECKSD772F_GA0070984_101025</name>
</gene>
<name>A0A450YHZ6_9GAMM</name>
<evidence type="ECO:0000313" key="1">
    <source>
        <dbReference type="EMBL" id="VFK37100.1"/>
    </source>
</evidence>
<accession>A0A450YHZ6</accession>
<evidence type="ECO:0000313" key="3">
    <source>
        <dbReference type="EMBL" id="VFK78287.1"/>
    </source>
</evidence>
<dbReference type="EMBL" id="CAADFU010000010">
    <property type="protein sequence ID" value="VFK41177.1"/>
    <property type="molecule type" value="Genomic_DNA"/>
</dbReference>
<protein>
    <submittedName>
        <fullName evidence="2">Uncharacterized protein</fullName>
    </submittedName>
</protein>
<dbReference type="EMBL" id="CAADFR010000010">
    <property type="protein sequence ID" value="VFK37100.1"/>
    <property type="molecule type" value="Genomic_DNA"/>
</dbReference>
<reference evidence="2" key="1">
    <citation type="submission" date="2019-02" db="EMBL/GenBank/DDBJ databases">
        <authorList>
            <person name="Gruber-Vodicka R. H."/>
            <person name="Seah K. B. B."/>
        </authorList>
    </citation>
    <scope>NUCLEOTIDE SEQUENCE</scope>
    <source>
        <strain evidence="3">BECK_S127</strain>
        <strain evidence="2">BECK_S1320</strain>
        <strain evidence="1">BECK_S1321</strain>
    </source>
</reference>
<dbReference type="EMBL" id="CAADHB010000011">
    <property type="protein sequence ID" value="VFK78287.1"/>
    <property type="molecule type" value="Genomic_DNA"/>
</dbReference>
<evidence type="ECO:0000313" key="2">
    <source>
        <dbReference type="EMBL" id="VFK41177.1"/>
    </source>
</evidence>
<organism evidence="2">
    <name type="scientific">Candidatus Kentrum sp. SD</name>
    <dbReference type="NCBI Taxonomy" id="2126332"/>
    <lineage>
        <taxon>Bacteria</taxon>
        <taxon>Pseudomonadati</taxon>
        <taxon>Pseudomonadota</taxon>
        <taxon>Gammaproteobacteria</taxon>
        <taxon>Candidatus Kentrum</taxon>
    </lineage>
</organism>
<dbReference type="AlphaFoldDB" id="A0A450YHZ6"/>
<proteinExistence type="predicted"/>